<dbReference type="Proteomes" id="UP000003093">
    <property type="component" value="Unassembled WGS sequence"/>
</dbReference>
<name>A0ABC9PZ74_STAA5</name>
<dbReference type="GO" id="GO:0009086">
    <property type="term" value="P:methionine biosynthetic process"/>
    <property type="evidence" value="ECO:0007669"/>
    <property type="project" value="UniProtKB-ARBA"/>
</dbReference>
<dbReference type="PIRSF" id="PIRSF001434">
    <property type="entry name" value="CGS"/>
    <property type="match status" value="1"/>
</dbReference>
<evidence type="ECO:0000313" key="6">
    <source>
        <dbReference type="EMBL" id="EIA13842.1"/>
    </source>
</evidence>
<dbReference type="Pfam" id="PF01053">
    <property type="entry name" value="Cys_Met_Meta_PP"/>
    <property type="match status" value="1"/>
</dbReference>
<comment type="caution">
    <text evidence="6">The sequence shown here is derived from an EMBL/GenBank/DDBJ whole genome shotgun (WGS) entry which is preliminary data.</text>
</comment>
<dbReference type="EMBL" id="AIDT01000010">
    <property type="protein sequence ID" value="EIA13842.1"/>
    <property type="molecule type" value="Genomic_DNA"/>
</dbReference>
<dbReference type="InterPro" id="IPR015422">
    <property type="entry name" value="PyrdxlP-dep_Trfase_small"/>
</dbReference>
<sequence length="404" mass="44357">MLSYFQMVVIDICLRKYLIMRRMIMNKKTKLIHGGHTTDDYTGAVTTPIYQTSTYLQDDIGDLRQGYEYSRTANPTRSSVESVIATLENGKHGFAFSSGVAAISAVVMLLDKGDHIILNSDVYGGTYRALTKVFTRFGIEVDFVDTTHTDSIVQAIRPTTKMLFIETPSNPLLRVTDIKKSAEIAKEHGLISVVDNTFMTPYYQNPLDLGIDIVLHSATKYLGGHSDVVAGLVATSDDKLAERLAFISNSTGGILGPQDSYLLVRGIKTLGLRMEQINRSVIEIIKMLQEHPAVQQVFHPSIESHLNHDVHMAQADGHTGVIAFEVKDTESAKQLIKATSYYTLAESLGAVESLISVPALMTHASIPADIRAKEGITDGLVRISVGIEDTEDLVDDLKQALDTL</sequence>
<dbReference type="SUPFAM" id="SSF53383">
    <property type="entry name" value="PLP-dependent transferases"/>
    <property type="match status" value="1"/>
</dbReference>
<dbReference type="PANTHER" id="PTHR11808">
    <property type="entry name" value="TRANS-SULFURATION ENZYME FAMILY MEMBER"/>
    <property type="match status" value="1"/>
</dbReference>
<dbReference type="Gene3D" id="3.90.1150.10">
    <property type="entry name" value="Aspartate Aminotransferase, domain 1"/>
    <property type="match status" value="1"/>
</dbReference>
<comment type="cofactor">
    <cofactor evidence="1 5">
        <name>pyridoxal 5'-phosphate</name>
        <dbReference type="ChEBI" id="CHEBI:597326"/>
    </cofactor>
</comment>
<dbReference type="AlphaFoldDB" id="A0ABC9PZ74"/>
<dbReference type="FunFam" id="3.40.640.10:FF:000009">
    <property type="entry name" value="Cystathionine gamma-synthase homolog"/>
    <property type="match status" value="1"/>
</dbReference>
<comment type="similarity">
    <text evidence="2 5">Belongs to the trans-sulfuration enzymes family.</text>
</comment>
<keyword evidence="6" id="KW-0456">Lyase</keyword>
<evidence type="ECO:0000256" key="1">
    <source>
        <dbReference type="ARBA" id="ARBA00001933"/>
    </source>
</evidence>
<evidence type="ECO:0000256" key="4">
    <source>
        <dbReference type="PIRSR" id="PIRSR001434-2"/>
    </source>
</evidence>
<evidence type="ECO:0000256" key="5">
    <source>
        <dbReference type="RuleBase" id="RU362118"/>
    </source>
</evidence>
<dbReference type="FunFam" id="3.90.1150.10:FF:000033">
    <property type="entry name" value="Cystathionine gamma-synthase"/>
    <property type="match status" value="1"/>
</dbReference>
<keyword evidence="3 4" id="KW-0663">Pyridoxal phosphate</keyword>
<evidence type="ECO:0000313" key="7">
    <source>
        <dbReference type="Proteomes" id="UP000003093"/>
    </source>
</evidence>
<dbReference type="NCBIfam" id="NF005810">
    <property type="entry name" value="PRK07671.1"/>
    <property type="match status" value="1"/>
</dbReference>
<dbReference type="InterPro" id="IPR054542">
    <property type="entry name" value="Cys_met_metab_PP"/>
</dbReference>
<accession>A0ABC9PZ74</accession>
<dbReference type="InterPro" id="IPR000277">
    <property type="entry name" value="Cys/Met-Metab_PyrdxlP-dep_enz"/>
</dbReference>
<evidence type="ECO:0000256" key="2">
    <source>
        <dbReference type="ARBA" id="ARBA00009077"/>
    </source>
</evidence>
<evidence type="ECO:0000256" key="3">
    <source>
        <dbReference type="ARBA" id="ARBA00022898"/>
    </source>
</evidence>
<dbReference type="InterPro" id="IPR015424">
    <property type="entry name" value="PyrdxlP-dep_Trfase"/>
</dbReference>
<proteinExistence type="inferred from homology"/>
<dbReference type="GO" id="GO:0016829">
    <property type="term" value="F:lyase activity"/>
    <property type="evidence" value="ECO:0007669"/>
    <property type="project" value="UniProtKB-KW"/>
</dbReference>
<dbReference type="Gene3D" id="3.40.640.10">
    <property type="entry name" value="Type I PLP-dependent aspartate aminotransferase-like (Major domain)"/>
    <property type="match status" value="1"/>
</dbReference>
<dbReference type="EC" id="4.4.1.1" evidence="6"/>
<protein>
    <submittedName>
        <fullName evidence="6">Cystathionine beta-lyase</fullName>
        <ecNumber evidence="6">4.4.1.1</ecNumber>
        <ecNumber evidence="6">4.4.1.8</ecNumber>
    </submittedName>
</protein>
<organism evidence="6 7">
    <name type="scientific">Staphylococcus aureus subsp. aureus DR10</name>
    <dbReference type="NCBI Taxonomy" id="1155079"/>
    <lineage>
        <taxon>Bacteria</taxon>
        <taxon>Bacillati</taxon>
        <taxon>Bacillota</taxon>
        <taxon>Bacilli</taxon>
        <taxon>Bacillales</taxon>
        <taxon>Staphylococcaceae</taxon>
        <taxon>Staphylococcus</taxon>
    </lineage>
</organism>
<reference evidence="6 7" key="1">
    <citation type="journal article" date="2012" name="MBio">
        <title>Identification of a highly transmissible animal-independent Staphylococcus aureus ST398 clone with distinct genomic and cell adhesion properties.</title>
        <authorList>
            <person name="Uhlemann A.C."/>
            <person name="Porcella S.F."/>
            <person name="Trivedi S."/>
            <person name="Sullivan S.B."/>
            <person name="Hafer C."/>
            <person name="Kennedy A.D."/>
            <person name="Barbian K.D."/>
            <person name="McCarthy A.J."/>
            <person name="Street C."/>
            <person name="Hirschberg D.L."/>
            <person name="Lipkin W.I."/>
            <person name="Lindsay J.A."/>
            <person name="DeLeo F.R."/>
            <person name="Lowy F.D."/>
        </authorList>
    </citation>
    <scope>NUCLEOTIDE SEQUENCE [LARGE SCALE GENOMIC DNA]</scope>
    <source>
        <strain evidence="6 7">DR10</strain>
    </source>
</reference>
<dbReference type="PANTHER" id="PTHR11808:SF15">
    <property type="entry name" value="CYSTATHIONINE GAMMA-LYASE"/>
    <property type="match status" value="1"/>
</dbReference>
<dbReference type="InterPro" id="IPR015421">
    <property type="entry name" value="PyrdxlP-dep_Trfase_major"/>
</dbReference>
<dbReference type="CDD" id="cd00614">
    <property type="entry name" value="CGS_like"/>
    <property type="match status" value="1"/>
</dbReference>
<gene>
    <name evidence="6" type="ORF">ST398NM02_0526</name>
</gene>
<dbReference type="PROSITE" id="PS00868">
    <property type="entry name" value="CYS_MET_METAB_PP"/>
    <property type="match status" value="1"/>
</dbReference>
<feature type="modified residue" description="N6-(pyridoxal phosphate)lysine" evidence="4">
    <location>
        <position position="220"/>
    </location>
</feature>
<dbReference type="EC" id="4.4.1.8" evidence="6"/>